<dbReference type="PROSITE" id="PS50011">
    <property type="entry name" value="PROTEIN_KINASE_DOM"/>
    <property type="match status" value="1"/>
</dbReference>
<dbReference type="PROSITE" id="PS00108">
    <property type="entry name" value="PROTEIN_KINASE_ST"/>
    <property type="match status" value="1"/>
</dbReference>
<evidence type="ECO:0000313" key="11">
    <source>
        <dbReference type="EMBL" id="MER6905501.1"/>
    </source>
</evidence>
<protein>
    <recommendedName>
        <fullName evidence="1">non-specific serine/threonine protein kinase</fullName>
        <ecNumber evidence="1">2.7.11.1</ecNumber>
    </recommendedName>
</protein>
<evidence type="ECO:0000256" key="8">
    <source>
        <dbReference type="SAM" id="MobiDB-lite"/>
    </source>
</evidence>
<feature type="region of interest" description="Disordered" evidence="8">
    <location>
        <begin position="368"/>
        <end position="387"/>
    </location>
</feature>
<keyword evidence="4 7" id="KW-0547">Nucleotide-binding</keyword>
<name>A0ABV1VG82_9ACTN</name>
<dbReference type="Proteomes" id="UP001490330">
    <property type="component" value="Unassembled WGS sequence"/>
</dbReference>
<dbReference type="Gene3D" id="1.10.510.10">
    <property type="entry name" value="Transferase(Phosphotransferase) domain 1"/>
    <property type="match status" value="1"/>
</dbReference>
<evidence type="ECO:0000256" key="3">
    <source>
        <dbReference type="ARBA" id="ARBA00022679"/>
    </source>
</evidence>
<proteinExistence type="predicted"/>
<evidence type="ECO:0000256" key="7">
    <source>
        <dbReference type="PROSITE-ProRule" id="PRU10141"/>
    </source>
</evidence>
<keyword evidence="5 11" id="KW-0418">Kinase</keyword>
<feature type="domain" description="Protein kinase" evidence="10">
    <location>
        <begin position="15"/>
        <end position="282"/>
    </location>
</feature>
<dbReference type="InterPro" id="IPR017441">
    <property type="entry name" value="Protein_kinase_ATP_BS"/>
</dbReference>
<dbReference type="EMBL" id="JBEPCV010000015">
    <property type="protein sequence ID" value="MER6905501.1"/>
    <property type="molecule type" value="Genomic_DNA"/>
</dbReference>
<dbReference type="GO" id="GO:0004674">
    <property type="term" value="F:protein serine/threonine kinase activity"/>
    <property type="evidence" value="ECO:0007669"/>
    <property type="project" value="UniProtKB-EC"/>
</dbReference>
<keyword evidence="9" id="KW-1133">Transmembrane helix</keyword>
<keyword evidence="9" id="KW-0812">Transmembrane</keyword>
<feature type="compositionally biased region" description="Low complexity" evidence="8">
    <location>
        <begin position="377"/>
        <end position="387"/>
    </location>
</feature>
<evidence type="ECO:0000256" key="4">
    <source>
        <dbReference type="ARBA" id="ARBA00022741"/>
    </source>
</evidence>
<feature type="binding site" evidence="7">
    <location>
        <position position="44"/>
    </location>
    <ligand>
        <name>ATP</name>
        <dbReference type="ChEBI" id="CHEBI:30616"/>
    </ligand>
</feature>
<dbReference type="EC" id="2.7.11.1" evidence="1"/>
<keyword evidence="2" id="KW-0723">Serine/threonine-protein kinase</keyword>
<dbReference type="PANTHER" id="PTHR43289:SF6">
    <property type="entry name" value="SERINE_THREONINE-PROTEIN KINASE NEKL-3"/>
    <property type="match status" value="1"/>
</dbReference>
<dbReference type="InterPro" id="IPR008271">
    <property type="entry name" value="Ser/Thr_kinase_AS"/>
</dbReference>
<dbReference type="PANTHER" id="PTHR43289">
    <property type="entry name" value="MITOGEN-ACTIVATED PROTEIN KINASE KINASE KINASE 20-RELATED"/>
    <property type="match status" value="1"/>
</dbReference>
<reference evidence="11 12" key="1">
    <citation type="submission" date="2024-06" db="EMBL/GenBank/DDBJ databases">
        <title>The Natural Products Discovery Center: Release of the First 8490 Sequenced Strains for Exploring Actinobacteria Biosynthetic Diversity.</title>
        <authorList>
            <person name="Kalkreuter E."/>
            <person name="Kautsar S.A."/>
            <person name="Yang D."/>
            <person name="Bader C.D."/>
            <person name="Teijaro C.N."/>
            <person name="Fluegel L."/>
            <person name="Davis C.M."/>
            <person name="Simpson J.R."/>
            <person name="Lauterbach L."/>
            <person name="Steele A.D."/>
            <person name="Gui C."/>
            <person name="Meng S."/>
            <person name="Li G."/>
            <person name="Viehrig K."/>
            <person name="Ye F."/>
            <person name="Su P."/>
            <person name="Kiefer A.F."/>
            <person name="Nichols A."/>
            <person name="Cepeda A.J."/>
            <person name="Yan W."/>
            <person name="Fan B."/>
            <person name="Jiang Y."/>
            <person name="Adhikari A."/>
            <person name="Zheng C.-J."/>
            <person name="Schuster L."/>
            <person name="Cowan T.M."/>
            <person name="Smanski M.J."/>
            <person name="Chevrette M.G."/>
            <person name="De Carvalho L.P.S."/>
            <person name="Shen B."/>
        </authorList>
    </citation>
    <scope>NUCLEOTIDE SEQUENCE [LARGE SCALE GENOMIC DNA]</scope>
    <source>
        <strain evidence="11 12">NPDC000632</strain>
    </source>
</reference>
<dbReference type="InterPro" id="IPR011009">
    <property type="entry name" value="Kinase-like_dom_sf"/>
</dbReference>
<keyword evidence="9" id="KW-0472">Membrane</keyword>
<evidence type="ECO:0000256" key="2">
    <source>
        <dbReference type="ARBA" id="ARBA00022527"/>
    </source>
</evidence>
<dbReference type="RefSeq" id="WP_350717985.1">
    <property type="nucleotide sequence ID" value="NZ_JBEPCO010000009.1"/>
</dbReference>
<keyword evidence="3 11" id="KW-0808">Transferase</keyword>
<dbReference type="PROSITE" id="PS00107">
    <property type="entry name" value="PROTEIN_KINASE_ATP"/>
    <property type="match status" value="1"/>
</dbReference>
<evidence type="ECO:0000313" key="12">
    <source>
        <dbReference type="Proteomes" id="UP001490330"/>
    </source>
</evidence>
<dbReference type="InterPro" id="IPR000719">
    <property type="entry name" value="Prot_kinase_dom"/>
</dbReference>
<dbReference type="SMART" id="SM00220">
    <property type="entry name" value="S_TKc"/>
    <property type="match status" value="1"/>
</dbReference>
<dbReference type="CDD" id="cd14014">
    <property type="entry name" value="STKc_PknB_like"/>
    <property type="match status" value="1"/>
</dbReference>
<evidence type="ECO:0000256" key="5">
    <source>
        <dbReference type="ARBA" id="ARBA00022777"/>
    </source>
</evidence>
<organism evidence="11 12">
    <name type="scientific">Streptomyces flaveolus</name>
    <dbReference type="NCBI Taxonomy" id="67297"/>
    <lineage>
        <taxon>Bacteria</taxon>
        <taxon>Bacillati</taxon>
        <taxon>Actinomycetota</taxon>
        <taxon>Actinomycetes</taxon>
        <taxon>Kitasatosporales</taxon>
        <taxon>Streptomycetaceae</taxon>
        <taxon>Streptomyces</taxon>
    </lineage>
</organism>
<gene>
    <name evidence="11" type="ORF">ABT322_17300</name>
</gene>
<feature type="transmembrane region" description="Helical" evidence="9">
    <location>
        <begin position="424"/>
        <end position="447"/>
    </location>
</feature>
<accession>A0ABV1VG82</accession>
<evidence type="ECO:0000256" key="1">
    <source>
        <dbReference type="ARBA" id="ARBA00012513"/>
    </source>
</evidence>
<evidence type="ECO:0000256" key="6">
    <source>
        <dbReference type="ARBA" id="ARBA00022840"/>
    </source>
</evidence>
<keyword evidence="6 7" id="KW-0067">ATP-binding</keyword>
<keyword evidence="12" id="KW-1185">Reference proteome</keyword>
<comment type="caution">
    <text evidence="11">The sequence shown here is derived from an EMBL/GenBank/DDBJ whole genome shotgun (WGS) entry which is preliminary data.</text>
</comment>
<dbReference type="Pfam" id="PF00069">
    <property type="entry name" value="Pkinase"/>
    <property type="match status" value="1"/>
</dbReference>
<evidence type="ECO:0000259" key="10">
    <source>
        <dbReference type="PROSITE" id="PS50011"/>
    </source>
</evidence>
<dbReference type="SUPFAM" id="SSF56112">
    <property type="entry name" value="Protein kinase-like (PK-like)"/>
    <property type="match status" value="1"/>
</dbReference>
<feature type="transmembrane region" description="Helical" evidence="9">
    <location>
        <begin position="392"/>
        <end position="412"/>
    </location>
</feature>
<dbReference type="Gene3D" id="3.30.200.20">
    <property type="entry name" value="Phosphorylase Kinase, domain 1"/>
    <property type="match status" value="1"/>
</dbReference>
<sequence>MTDSPRRERTIAGRYRLIEPLGAGAFGKVWRAHDDALGVDVAVKEVWLPQQAMTEREHRERVTRAAREARNAARLRDHPHVVAVHDVVVEDGTPWIVMRLVKGRSLGERLKADGPMSARQVTEVARGLLKALQAAHAAGVVHRDLKPANVMLTPEGDVLLTDFGIAVHETDTKMTSTGQIIGSAEYLAPERLDGVKDSGAGDLFSLGVSLYEAVEGVSPFRRDTAAATLAAVALCDPPRPRRADPALAGLIMSLLVKNPAERPPVERALAMLRGSERNDATTTRVLPEGARLTVRNATGDDGPLHVFADDVEVGVVGGTESGTFTVPPGVRAIRVGDGRHRSEPCVVQLVSGTPVRLAVRRHGRDLLLGSTPESMTPPASRTAGAPGAGRRIAAGACVVAGIVLILMVSGEISHWPEWDMPQAIAMTIGGAALSAAFTGAGTALALWSTQDKPLYRRGLVVAVGAFLVFVPLIIVWSGYLGGPGNGPW</sequence>
<feature type="transmembrane region" description="Helical" evidence="9">
    <location>
        <begin position="459"/>
        <end position="479"/>
    </location>
</feature>
<evidence type="ECO:0000256" key="9">
    <source>
        <dbReference type="SAM" id="Phobius"/>
    </source>
</evidence>